<accession>A0ABT7Y092</accession>
<dbReference type="RefSeq" id="WP_289961573.1">
    <property type="nucleotide sequence ID" value="NZ_JAUEOZ010000001.1"/>
</dbReference>
<dbReference type="PANTHER" id="PTHR38605">
    <property type="entry name" value="ATPASE-RELATED"/>
    <property type="match status" value="1"/>
</dbReference>
<keyword evidence="2" id="KW-1185">Reference proteome</keyword>
<dbReference type="InterPro" id="IPR007413">
    <property type="entry name" value="YcjX-like"/>
</dbReference>
<dbReference type="SUPFAM" id="SSF52540">
    <property type="entry name" value="P-loop containing nucleoside triphosphate hydrolases"/>
    <property type="match status" value="1"/>
</dbReference>
<dbReference type="PIRSF" id="PIRSF019381">
    <property type="entry name" value="YcjX"/>
    <property type="match status" value="1"/>
</dbReference>
<dbReference type="Pfam" id="PF04317">
    <property type="entry name" value="DUF463"/>
    <property type="match status" value="1"/>
</dbReference>
<protein>
    <submittedName>
        <fullName evidence="1">YcjX family protein</fullName>
    </submittedName>
</protein>
<gene>
    <name evidence="1" type="ORF">QWJ08_08675</name>
</gene>
<evidence type="ECO:0000313" key="1">
    <source>
        <dbReference type="EMBL" id="MDN2481466.1"/>
    </source>
</evidence>
<reference evidence="1" key="1">
    <citation type="submission" date="2024-05" db="EMBL/GenBank/DDBJ databases">
        <title>Genome Sequences of Four Agar- Degrading Marine Bacteria.</title>
        <authorList>
            <person name="Phillips E.K."/>
            <person name="Shaffer J.C."/>
            <person name="Henson M.W."/>
            <person name="Temperton B."/>
            <person name="Thrash C.J."/>
            <person name="Martin M.O."/>
        </authorList>
    </citation>
    <scope>NUCLEOTIDE SEQUENCE</scope>
    <source>
        <strain evidence="1">EKP203</strain>
    </source>
</reference>
<dbReference type="EMBL" id="JAUEOZ010000001">
    <property type="protein sequence ID" value="MDN2481466.1"/>
    <property type="molecule type" value="Genomic_DNA"/>
</dbReference>
<dbReference type="PANTHER" id="PTHR38605:SF1">
    <property type="entry name" value="ATPASE"/>
    <property type="match status" value="1"/>
</dbReference>
<evidence type="ECO:0000313" key="2">
    <source>
        <dbReference type="Proteomes" id="UP001169719"/>
    </source>
</evidence>
<organism evidence="1 2">
    <name type="scientific">Vibrio agarivorans</name>
    <dbReference type="NCBI Taxonomy" id="153622"/>
    <lineage>
        <taxon>Bacteria</taxon>
        <taxon>Pseudomonadati</taxon>
        <taxon>Pseudomonadota</taxon>
        <taxon>Gammaproteobacteria</taxon>
        <taxon>Vibrionales</taxon>
        <taxon>Vibrionaceae</taxon>
        <taxon>Vibrio</taxon>
    </lineage>
</organism>
<proteinExistence type="predicted"/>
<name>A0ABT7Y092_9VIBR</name>
<comment type="caution">
    <text evidence="1">The sequence shown here is derived from an EMBL/GenBank/DDBJ whole genome shotgun (WGS) entry which is preliminary data.</text>
</comment>
<sequence length="458" mass="51855">MRSITRDVSDLVNRSLDAHVRVAVTGLSTAGKTAFITSLVNQLLNSSTHDNLPLLNVAREGRLIGAKRVPQKNLLVPRFAYDEAMEQLSGETPAWPTPTRDVSEIRLAVKYRPKSKTRQLLSKTSTLHIDIVDYPGEWLLDLPLLEQDYFSWSESQLAALSGQRSVLAEGWLECVDQLDLDAPANEAKLQAISEAYTQYLLDCKDAGYHWVQPGRFVLPGDLKGAPVLQFFPIKKHDLDSVVKGSNLEMLLSRYKEYQTSVVKRFYKDYFSSFDRQIVLVDCLTPLNSGRESFQDMRFAIEQIMQSYRYGRSSLLSRLFAPKIDKVLFAATKADHVTPEQHPPLVSLLQKMVHKVWQQAAYEHIDMQCMSIASIEATNAGHVYADGKMQSVLKGATMQGDRITVFPGSVPKSLPDVSFWHENQFDFAAFRPQQLDDHQPLPHIRMDKVIDYVLGDKLR</sequence>
<dbReference type="Proteomes" id="UP001169719">
    <property type="component" value="Unassembled WGS sequence"/>
</dbReference>
<dbReference type="InterPro" id="IPR027417">
    <property type="entry name" value="P-loop_NTPase"/>
</dbReference>